<protein>
    <submittedName>
        <fullName evidence="1">Uncharacterized protein</fullName>
    </submittedName>
</protein>
<gene>
    <name evidence="1" type="ORF">Bhyg_06521</name>
</gene>
<proteinExistence type="predicted"/>
<keyword evidence="2" id="KW-1185">Reference proteome</keyword>
<comment type="caution">
    <text evidence="1">The sequence shown here is derived from an EMBL/GenBank/DDBJ whole genome shotgun (WGS) entry which is preliminary data.</text>
</comment>
<evidence type="ECO:0000313" key="1">
    <source>
        <dbReference type="EMBL" id="KAJ6641581.1"/>
    </source>
</evidence>
<dbReference type="AlphaFoldDB" id="A0A9Q0N1J7"/>
<dbReference type="EMBL" id="WJQU01000002">
    <property type="protein sequence ID" value="KAJ6641581.1"/>
    <property type="molecule type" value="Genomic_DNA"/>
</dbReference>
<sequence>MANSCKFGNDAIQEVYDRFELFRKNKAFDPTDPNVPLEQYSFIDSDTKRFAVKINGDYMVEYFNKNDGQEIQTQKGQYDVKDSVTLNYERDENGEFKFDDWSNGKKFRSTLRRIDADLPDDFEEDYKKVLVDLNAMRKKMFAFQKSLSEEEIKRVQLFEFNKFTEGGFYAQYIENDTGSLSVSKQDDSNNISGRFSRTNINETLVLTLLSVIVMANSSKFGNDVIQEVYDRFELFRENKAFDPTDPNVPLEQYLFFDNDTKRLAVKINGDYMVECFNKNGEEIVTQDGQYNVQDGVTLNYKRDENGEFEFDDWASGKKFKSTLRRIDADLPDDFEEDYKKVLVGLNAMRKKMFDFQKSLSEEDKTRVKLFEFEKFTEGGFYAQYIESDTGNLFISKPNDSNNISGRFSCDGWDQKYNVVDGKVVVDGEPFEVYDRFELFRENKAFDPTDPNVPLEQYLFFDNNDNDTKQLASMSNSVKINGDYMVEYFKKNGEEIVTQHGQYNVKDGVTLNYERDDNGEFKFDDWSNGKKFKSTLRRIDADLPDDFEEDYKKVLVDLNAMRKKMFDFQTRLSEEDRRRVQLFDYSKFTEGGFYAQYIESDTGSLSVSQPDSSNNIYGRFSCDGWDQKYNIADGKVVVDGEPFPPFFD</sequence>
<organism evidence="1 2">
    <name type="scientific">Pseudolycoriella hygida</name>
    <dbReference type="NCBI Taxonomy" id="35572"/>
    <lineage>
        <taxon>Eukaryota</taxon>
        <taxon>Metazoa</taxon>
        <taxon>Ecdysozoa</taxon>
        <taxon>Arthropoda</taxon>
        <taxon>Hexapoda</taxon>
        <taxon>Insecta</taxon>
        <taxon>Pterygota</taxon>
        <taxon>Neoptera</taxon>
        <taxon>Endopterygota</taxon>
        <taxon>Diptera</taxon>
        <taxon>Nematocera</taxon>
        <taxon>Sciaroidea</taxon>
        <taxon>Sciaridae</taxon>
        <taxon>Pseudolycoriella</taxon>
    </lineage>
</organism>
<dbReference type="Proteomes" id="UP001151699">
    <property type="component" value="Chromosome B"/>
</dbReference>
<name>A0A9Q0N1J7_9DIPT</name>
<reference evidence="1" key="1">
    <citation type="submission" date="2022-07" db="EMBL/GenBank/DDBJ databases">
        <authorList>
            <person name="Trinca V."/>
            <person name="Uliana J.V.C."/>
            <person name="Torres T.T."/>
            <person name="Ward R.J."/>
            <person name="Monesi N."/>
        </authorList>
    </citation>
    <scope>NUCLEOTIDE SEQUENCE</scope>
    <source>
        <strain evidence="1">HSMRA1968</strain>
        <tissue evidence="1">Whole embryos</tissue>
    </source>
</reference>
<accession>A0A9Q0N1J7</accession>
<feature type="non-terminal residue" evidence="1">
    <location>
        <position position="1"/>
    </location>
</feature>
<evidence type="ECO:0000313" key="2">
    <source>
        <dbReference type="Proteomes" id="UP001151699"/>
    </source>
</evidence>